<dbReference type="InterPro" id="IPR011856">
    <property type="entry name" value="tRNA_endonuc-like_dom_sf"/>
</dbReference>
<dbReference type="Proteomes" id="UP001341135">
    <property type="component" value="Chromosome"/>
</dbReference>
<reference evidence="2 3" key="1">
    <citation type="submission" date="2023-09" db="EMBL/GenBank/DDBJ databases">
        <title>Pyrofollis japonicus gen. nov. sp. nov., a novel member of the family Pyrodictiaceae isolated from the Iheya North hydrothermal field.</title>
        <authorList>
            <person name="Miyazaki U."/>
            <person name="Sanari M."/>
            <person name="Tame A."/>
            <person name="Kitajima M."/>
            <person name="Okamoto A."/>
            <person name="Sawayama S."/>
            <person name="Miyazaki J."/>
            <person name="Takai K."/>
            <person name="Nakagawa S."/>
        </authorList>
    </citation>
    <scope>NUCLEOTIDE SEQUENCE [LARGE SCALE GENOMIC DNA]</scope>
    <source>
        <strain evidence="2 3">AV2</strain>
    </source>
</reference>
<dbReference type="RefSeq" id="WP_338249122.1">
    <property type="nucleotide sequence ID" value="NZ_AP028907.1"/>
</dbReference>
<dbReference type="InterPro" id="IPR036167">
    <property type="entry name" value="tRNA_intron_Endo_cat-like_sf"/>
</dbReference>
<proteinExistence type="predicted"/>
<organism evidence="2 3">
    <name type="scientific">Pyrodictium abyssi</name>
    <dbReference type="NCBI Taxonomy" id="54256"/>
    <lineage>
        <taxon>Archaea</taxon>
        <taxon>Thermoproteota</taxon>
        <taxon>Thermoprotei</taxon>
        <taxon>Desulfurococcales</taxon>
        <taxon>Pyrodictiaceae</taxon>
        <taxon>Pyrodictium</taxon>
    </lineage>
</organism>
<evidence type="ECO:0000259" key="1">
    <source>
        <dbReference type="Pfam" id="PF01974"/>
    </source>
</evidence>
<dbReference type="Gene3D" id="3.40.1350.10">
    <property type="match status" value="1"/>
</dbReference>
<sequence length="179" mass="20862">MTLEILLVDHKTLELQILRGADEALKQLPYTSIEKLHPLEALYLLYTGTAVLVDSVGRQYSFEDLIKAYSRINPYAWVEFEVYLDLRKRGRLPVPGPRPHSLLLRRRKREPRYTHYILVLEENRPVKLATLYSFVEEAAKNSWEPLLAIVDRYGDITYYTALVFRPGLTRLSREGDSEP</sequence>
<feature type="domain" description="tRNA intron endonuclease catalytic" evidence="1">
    <location>
        <begin position="77"/>
        <end position="158"/>
    </location>
</feature>
<dbReference type="EMBL" id="AP028907">
    <property type="protein sequence ID" value="BES82116.1"/>
    <property type="molecule type" value="Genomic_DNA"/>
</dbReference>
<name>A0ABN6ZUZ2_9CREN</name>
<dbReference type="InterPro" id="IPR006677">
    <property type="entry name" value="tRNA_intron_Endonuc_cat-like"/>
</dbReference>
<gene>
    <name evidence="2" type="ORF">PABY_16830</name>
</gene>
<dbReference type="GeneID" id="89289691"/>
<dbReference type="SUPFAM" id="SSF53032">
    <property type="entry name" value="tRNA-intron endonuclease catalytic domain-like"/>
    <property type="match status" value="1"/>
</dbReference>
<keyword evidence="3" id="KW-1185">Reference proteome</keyword>
<accession>A0ABN6ZUZ2</accession>
<protein>
    <recommendedName>
        <fullName evidence="1">tRNA intron endonuclease catalytic domain-containing protein</fullName>
    </recommendedName>
</protein>
<dbReference type="Pfam" id="PF01974">
    <property type="entry name" value="tRNA_int_endo"/>
    <property type="match status" value="1"/>
</dbReference>
<evidence type="ECO:0000313" key="3">
    <source>
        <dbReference type="Proteomes" id="UP001341135"/>
    </source>
</evidence>
<evidence type="ECO:0000313" key="2">
    <source>
        <dbReference type="EMBL" id="BES82116.1"/>
    </source>
</evidence>